<protein>
    <submittedName>
        <fullName evidence="6">Uncharacterized protein</fullName>
    </submittedName>
</protein>
<evidence type="ECO:0000256" key="3">
    <source>
        <dbReference type="ARBA" id="ARBA00022801"/>
    </source>
</evidence>
<name>A0A031LLZ0_9CREN</name>
<dbReference type="EMBL" id="JFZT01000048">
    <property type="protein sequence ID" value="EZQ03232.1"/>
    <property type="molecule type" value="Genomic_DNA"/>
</dbReference>
<keyword evidence="4" id="KW-0862">Zinc</keyword>
<dbReference type="PANTHER" id="PTHR34858">
    <property type="entry name" value="CYSO-CYSTEINE PEPTIDASE"/>
    <property type="match status" value="1"/>
</dbReference>
<evidence type="ECO:0000313" key="7">
    <source>
        <dbReference type="Proteomes" id="UP000024332"/>
    </source>
</evidence>
<dbReference type="STRING" id="1160895.CM19_10220"/>
<proteinExistence type="predicted"/>
<evidence type="ECO:0000256" key="5">
    <source>
        <dbReference type="ARBA" id="ARBA00023049"/>
    </source>
</evidence>
<dbReference type="PANTHER" id="PTHR34858:SF1">
    <property type="entry name" value="CYSO-CYSTEINE PEPTIDASE"/>
    <property type="match status" value="1"/>
</dbReference>
<dbReference type="RefSeq" id="WP_048100233.1">
    <property type="nucleotide sequence ID" value="NZ_JFZT01000048.1"/>
</dbReference>
<keyword evidence="5" id="KW-0482">Metalloprotease</keyword>
<evidence type="ECO:0000256" key="4">
    <source>
        <dbReference type="ARBA" id="ARBA00022833"/>
    </source>
</evidence>
<dbReference type="SUPFAM" id="SSF102712">
    <property type="entry name" value="JAB1/MPN domain"/>
    <property type="match status" value="1"/>
</dbReference>
<dbReference type="Proteomes" id="UP000024332">
    <property type="component" value="Unassembled WGS sequence"/>
</dbReference>
<gene>
    <name evidence="6" type="ORF">CM19_10220</name>
</gene>
<keyword evidence="2" id="KW-0479">Metal-binding</keyword>
<dbReference type="GO" id="GO:0008235">
    <property type="term" value="F:metalloexopeptidase activity"/>
    <property type="evidence" value="ECO:0007669"/>
    <property type="project" value="TreeGrafter"/>
</dbReference>
<evidence type="ECO:0000313" key="6">
    <source>
        <dbReference type="EMBL" id="EZQ03232.1"/>
    </source>
</evidence>
<comment type="caution">
    <text evidence="6">The sequence shown here is derived from an EMBL/GenBank/DDBJ whole genome shotgun (WGS) entry which is preliminary data.</text>
</comment>
<sequence length="113" mass="13041">MGSLKERCGVIVNGRFYEIPNISTSDNEFEMDPVYLRKVLLLGEITAIVHTHLITCFPSNKDIEWMKAWKVPWVILTKKCIKAFTFSDFGIVEVDIDTLLSKELYNLVMKLLD</sequence>
<dbReference type="GO" id="GO:0006508">
    <property type="term" value="P:proteolysis"/>
    <property type="evidence" value="ECO:0007669"/>
    <property type="project" value="UniProtKB-KW"/>
</dbReference>
<evidence type="ECO:0000256" key="1">
    <source>
        <dbReference type="ARBA" id="ARBA00022670"/>
    </source>
</evidence>
<dbReference type="Gene3D" id="3.40.140.10">
    <property type="entry name" value="Cytidine Deaminase, domain 2"/>
    <property type="match status" value="1"/>
</dbReference>
<dbReference type="GO" id="GO:0008270">
    <property type="term" value="F:zinc ion binding"/>
    <property type="evidence" value="ECO:0007669"/>
    <property type="project" value="TreeGrafter"/>
</dbReference>
<keyword evidence="3" id="KW-0378">Hydrolase</keyword>
<dbReference type="OrthoDB" id="10589at2157"/>
<accession>A0A031LLZ0</accession>
<dbReference type="InterPro" id="IPR051929">
    <property type="entry name" value="VirAsm_ModProt"/>
</dbReference>
<keyword evidence="7" id="KW-1185">Reference proteome</keyword>
<reference evidence="6 7" key="1">
    <citation type="submission" date="2014-03" db="EMBL/GenBank/DDBJ databases">
        <title>Draft genome sequence of the novel thermoacidophilic archaea Acidianus copahuensis ALE1 strain, isolated from Copahue volcanic area in Neuquen Argentina.</title>
        <authorList>
            <person name="Urbieta M.S."/>
            <person name="Rascovan N."/>
            <person name="Castro C."/>
            <person name="Revale S."/>
            <person name="Giaveno M.A."/>
            <person name="Vazquez M.P."/>
            <person name="Donati E.R."/>
        </authorList>
    </citation>
    <scope>NUCLEOTIDE SEQUENCE [LARGE SCALE GENOMIC DNA]</scope>
    <source>
        <strain evidence="6 7">ALE1</strain>
    </source>
</reference>
<dbReference type="AlphaFoldDB" id="A0A031LLZ0"/>
<keyword evidence="1" id="KW-0645">Protease</keyword>
<evidence type="ECO:0000256" key="2">
    <source>
        <dbReference type="ARBA" id="ARBA00022723"/>
    </source>
</evidence>
<organism evidence="6 7">
    <name type="scientific">Candidatus Acidianus copahuensis</name>
    <dbReference type="NCBI Taxonomy" id="1160895"/>
    <lineage>
        <taxon>Archaea</taxon>
        <taxon>Thermoproteota</taxon>
        <taxon>Thermoprotei</taxon>
        <taxon>Sulfolobales</taxon>
        <taxon>Sulfolobaceae</taxon>
        <taxon>Acidianus</taxon>
    </lineage>
</organism>